<accession>A0AC58M0E5</accession>
<dbReference type="Proteomes" id="UP001732720">
    <property type="component" value="Chromosome 2"/>
</dbReference>
<keyword evidence="2" id="KW-0347">Helicase</keyword>
<evidence type="ECO:0000313" key="1">
    <source>
        <dbReference type="Proteomes" id="UP001732720"/>
    </source>
</evidence>
<organism evidence="1 2">
    <name type="scientific">Castor canadensis</name>
    <name type="common">American beaver</name>
    <dbReference type="NCBI Taxonomy" id="51338"/>
    <lineage>
        <taxon>Eukaryota</taxon>
        <taxon>Metazoa</taxon>
        <taxon>Chordata</taxon>
        <taxon>Craniata</taxon>
        <taxon>Vertebrata</taxon>
        <taxon>Euteleostomi</taxon>
        <taxon>Mammalia</taxon>
        <taxon>Eutheria</taxon>
        <taxon>Euarchontoglires</taxon>
        <taxon>Glires</taxon>
        <taxon>Rodentia</taxon>
        <taxon>Castorimorpha</taxon>
        <taxon>Castoridae</taxon>
        <taxon>Castor</taxon>
    </lineage>
</organism>
<sequence length="876" mass="101388">MGKTADSLGPGARPDPVRSFNRWKKKHSHRQNQKKQLRKQLKKPEWQVERENISRLIQNYGKINVNEITRFSDFPLSKKTLKGLQEAQYRLLTEIQKQTIGLALQGKDVLGAAKTGSGKTLAFLVPVLEALYRLQWTSTDGLGVLIISPTRELAYQTFEVLRKVGKNHEFSAGLIIGGKDLKHEAERINNINILVCTPGRLLQHMDETICFHATNLQMLVLDEADRILDMGFADTMNAIIENLPKKRQTLLFSATQTKSVKDLARLSLKNPEYVWVHEKAKYSTPATLEQNYIVCELHQKISVLYSFLRSHLKKKSIVFFSSCKEVQYLYRVFCRLRPGISILALHGRQQQMRRMEVYNEFVRKRAAVLFATDIAARGLDFPAVNWVLQFDCPEDANTYIHRAGRTARYKEGGEALLILLPSEEQRMIQQLLLKKVPVKEIKINPEKLIDVQKKLESFLAQDQDLKERAQRCFVSYIRSVYLMKDKEVFDVSKLPIPEYARSLGLAVAPRIRFLQKMEKQPTKELVKSQANEVTKPRAPSLTNDEVEEFRAYFSEKMSILQKGGKRAEETEYRLNNGISDEEQEEEEEDEEMEEKLGKERWSQTESVTNTNETQKVKEVPVQLLDRDDDEDDGADADFLTVKRRDVFGLDLENKAVQKKESSKSSVKKKLTKVAEAKKVMKRNFKVNKKITFTDEGELVQQWPQMQKSISKDMEEEDDAGGINLDKAKERLQEEDRYDKEEYRKRIKAKHREKRLKEREARRETSKRQAKARDEEEAFLDWSDDDDDDDGFDPSTLPDPDKYRSSDESDSEDMENKMSDTKKKQGMRKRNNSEAEDVGPRSHCRKKAKWETLKPLDTGLSLAEDEELVLHLLKSQN</sequence>
<name>A0AC58M0E5_CASCN</name>
<keyword evidence="2" id="KW-0378">Hydrolase</keyword>
<gene>
    <name evidence="2" type="primary">Ddx10</name>
</gene>
<reference evidence="2" key="1">
    <citation type="submission" date="2025-08" db="UniProtKB">
        <authorList>
            <consortium name="RefSeq"/>
        </authorList>
    </citation>
    <scope>IDENTIFICATION</scope>
</reference>
<keyword evidence="2" id="KW-0547">Nucleotide-binding</keyword>
<keyword evidence="2" id="KW-0067">ATP-binding</keyword>
<protein>
    <submittedName>
        <fullName evidence="2">Probable ATP-dependent RNA helicase DDX10 isoform X1</fullName>
    </submittedName>
</protein>
<keyword evidence="1" id="KW-1185">Reference proteome</keyword>
<evidence type="ECO:0000313" key="2">
    <source>
        <dbReference type="RefSeq" id="XP_073922868.1"/>
    </source>
</evidence>
<dbReference type="RefSeq" id="XP_073922868.1">
    <property type="nucleotide sequence ID" value="XM_074066767.1"/>
</dbReference>
<proteinExistence type="predicted"/>